<dbReference type="PATRIC" id="fig|889378.3.peg.1659"/>
<keyword evidence="4" id="KW-1185">Reference proteome</keyword>
<evidence type="ECO:0000256" key="1">
    <source>
        <dbReference type="SAM" id="Phobius"/>
    </source>
</evidence>
<feature type="transmembrane region" description="Helical" evidence="1">
    <location>
        <begin position="21"/>
        <end position="38"/>
    </location>
</feature>
<keyword evidence="1" id="KW-0812">Transmembrane</keyword>
<dbReference type="EMBL" id="CP003282">
    <property type="protein sequence ID" value="AFG37730.1"/>
    <property type="molecule type" value="Genomic_DNA"/>
</dbReference>
<dbReference type="Proteomes" id="UP000007383">
    <property type="component" value="Chromosome"/>
</dbReference>
<keyword evidence="1" id="KW-0472">Membrane</keyword>
<dbReference type="OrthoDB" id="370661at2"/>
<dbReference type="STRING" id="889378.Spiaf_1673"/>
<organism evidence="3 4">
    <name type="scientific">Spirochaeta africana (strain ATCC 700263 / DSM 8902 / Z-7692)</name>
    <dbReference type="NCBI Taxonomy" id="889378"/>
    <lineage>
        <taxon>Bacteria</taxon>
        <taxon>Pseudomonadati</taxon>
        <taxon>Spirochaetota</taxon>
        <taxon>Spirochaetia</taxon>
        <taxon>Spirochaetales</taxon>
        <taxon>Spirochaetaceae</taxon>
        <taxon>Spirochaeta</taxon>
    </lineage>
</organism>
<accession>H9UJN7</accession>
<evidence type="ECO:0000313" key="4">
    <source>
        <dbReference type="Proteomes" id="UP000007383"/>
    </source>
</evidence>
<dbReference type="HOGENOM" id="CLU_133297_0_0_12"/>
<protein>
    <submittedName>
        <fullName evidence="3">Sporulation/spore germination protein</fullName>
    </submittedName>
</protein>
<gene>
    <name evidence="3" type="ordered locus">Spiaf_1673</name>
</gene>
<dbReference type="InterPro" id="IPR019606">
    <property type="entry name" value="GerMN"/>
</dbReference>
<feature type="domain" description="GerMN" evidence="2">
    <location>
        <begin position="61"/>
        <end position="157"/>
    </location>
</feature>
<sequence length="167" mass="18734">MSLSKAINLPEINRRLVQPSVALLLLLIIISIGVWAAFRPAYQELVLFFPGAVRTGISGEPRAVPHSGTREQRVSRVVEEILLGPMSVEKGRVFSRGTELRSLLLRRGVLYMDFDAERLLKQQDTNLGFADAEQALKRSINYNFPFVKEIIITVNGQIPFADPFVLN</sequence>
<dbReference type="KEGG" id="sfc:Spiaf_1673"/>
<keyword evidence="1" id="KW-1133">Transmembrane helix</keyword>
<reference evidence="4" key="1">
    <citation type="journal article" date="2013" name="Stand. Genomic Sci.">
        <title>Complete genome sequence of the halophilic bacterium Spirochaeta africana type strain (Z-7692(T)) from the alkaline Lake Magadi in the East African Rift.</title>
        <authorList>
            <person name="Liolos K."/>
            <person name="Abt B."/>
            <person name="Scheuner C."/>
            <person name="Teshima H."/>
            <person name="Held B."/>
            <person name="Lapidus A."/>
            <person name="Nolan M."/>
            <person name="Lucas S."/>
            <person name="Deshpande S."/>
            <person name="Cheng J.F."/>
            <person name="Tapia R."/>
            <person name="Goodwin L.A."/>
            <person name="Pitluck S."/>
            <person name="Pagani I."/>
            <person name="Ivanova N."/>
            <person name="Mavromatis K."/>
            <person name="Mikhailova N."/>
            <person name="Huntemann M."/>
            <person name="Pati A."/>
            <person name="Chen A."/>
            <person name="Palaniappan K."/>
            <person name="Land M."/>
            <person name="Rohde M."/>
            <person name="Tindall B.J."/>
            <person name="Detter J.C."/>
            <person name="Goker M."/>
            <person name="Bristow J."/>
            <person name="Eisen J.A."/>
            <person name="Markowitz V."/>
            <person name="Hugenholtz P."/>
            <person name="Woyke T."/>
            <person name="Klenk H.P."/>
            <person name="Kyrpides N.C."/>
        </authorList>
    </citation>
    <scope>NUCLEOTIDE SEQUENCE</scope>
    <source>
        <strain evidence="4">ATCC 700263 / DSM 8902 / Z-7692</strain>
    </source>
</reference>
<proteinExistence type="predicted"/>
<name>H9UJN7_SPIAZ</name>
<dbReference type="AlphaFoldDB" id="H9UJN7"/>
<dbReference type="RefSeq" id="WP_014455713.1">
    <property type="nucleotide sequence ID" value="NC_017098.1"/>
</dbReference>
<dbReference type="Pfam" id="PF10646">
    <property type="entry name" value="Germane"/>
    <property type="match status" value="1"/>
</dbReference>
<evidence type="ECO:0000259" key="2">
    <source>
        <dbReference type="Pfam" id="PF10646"/>
    </source>
</evidence>
<evidence type="ECO:0000313" key="3">
    <source>
        <dbReference type="EMBL" id="AFG37730.1"/>
    </source>
</evidence>